<evidence type="ECO:0000313" key="10">
    <source>
        <dbReference type="EMBL" id="KAK4239110.1"/>
    </source>
</evidence>
<evidence type="ECO:0000256" key="2">
    <source>
        <dbReference type="ARBA" id="ARBA00022664"/>
    </source>
</evidence>
<feature type="region of interest" description="Disordered" evidence="7">
    <location>
        <begin position="110"/>
        <end position="133"/>
    </location>
</feature>
<dbReference type="CDD" id="cd07295">
    <property type="entry name" value="PX_Grd19"/>
    <property type="match status" value="1"/>
</dbReference>
<protein>
    <submittedName>
        <fullName evidence="10">Pre-mRNA splicing factor PRP21 like protein-domain-containing protein</fullName>
    </submittedName>
</protein>
<dbReference type="EMBL" id="MU860073">
    <property type="protein sequence ID" value="KAK4239110.1"/>
    <property type="molecule type" value="Genomic_DNA"/>
</dbReference>
<dbReference type="PROSITE" id="PS50195">
    <property type="entry name" value="PX"/>
    <property type="match status" value="1"/>
</dbReference>
<comment type="subcellular location">
    <subcellularLocation>
        <location evidence="1">Nucleus</location>
    </subcellularLocation>
</comment>
<feature type="domain" description="SURP motif" evidence="8">
    <location>
        <begin position="49"/>
        <end position="92"/>
    </location>
</feature>
<dbReference type="InterPro" id="IPR042138">
    <property type="entry name" value="PX_Grd19_PX"/>
</dbReference>
<dbReference type="FunFam" id="1.10.10.790:FF:000015">
    <property type="entry name" value="Splicing factor 3A subunit 1"/>
    <property type="match status" value="1"/>
</dbReference>
<name>A0AAN7CC91_9PEZI</name>
<feature type="domain" description="PX" evidence="9">
    <location>
        <begin position="611"/>
        <end position="728"/>
    </location>
</feature>
<reference evidence="10" key="1">
    <citation type="journal article" date="2023" name="Mol. Phylogenet. Evol.">
        <title>Genome-scale phylogeny and comparative genomics of the fungal order Sordariales.</title>
        <authorList>
            <person name="Hensen N."/>
            <person name="Bonometti L."/>
            <person name="Westerberg I."/>
            <person name="Brannstrom I.O."/>
            <person name="Guillou S."/>
            <person name="Cros-Aarteil S."/>
            <person name="Calhoun S."/>
            <person name="Haridas S."/>
            <person name="Kuo A."/>
            <person name="Mondo S."/>
            <person name="Pangilinan J."/>
            <person name="Riley R."/>
            <person name="LaButti K."/>
            <person name="Andreopoulos B."/>
            <person name="Lipzen A."/>
            <person name="Chen C."/>
            <person name="Yan M."/>
            <person name="Daum C."/>
            <person name="Ng V."/>
            <person name="Clum A."/>
            <person name="Steindorff A."/>
            <person name="Ohm R.A."/>
            <person name="Martin F."/>
            <person name="Silar P."/>
            <person name="Natvig D.O."/>
            <person name="Lalanne C."/>
            <person name="Gautier V."/>
            <person name="Ament-Velasquez S.L."/>
            <person name="Kruys A."/>
            <person name="Hutchinson M.I."/>
            <person name="Powell A.J."/>
            <person name="Barry K."/>
            <person name="Miller A.N."/>
            <person name="Grigoriev I.V."/>
            <person name="Debuchy R."/>
            <person name="Gladieux P."/>
            <person name="Hiltunen Thoren M."/>
            <person name="Johannesson H."/>
        </authorList>
    </citation>
    <scope>NUCLEOTIDE SEQUENCE</scope>
    <source>
        <strain evidence="10">CBS 532.94</strain>
    </source>
</reference>
<evidence type="ECO:0000256" key="7">
    <source>
        <dbReference type="SAM" id="MobiDB-lite"/>
    </source>
</evidence>
<feature type="domain" description="SURP motif" evidence="8">
    <location>
        <begin position="149"/>
        <end position="191"/>
    </location>
</feature>
<dbReference type="PANTHER" id="PTHR15316">
    <property type="entry name" value="SPLICEOSOME ASSOCIATED PROTEIN 114/SWAP SPLICING FACTOR-RELATED"/>
    <property type="match status" value="1"/>
</dbReference>
<evidence type="ECO:0000259" key="9">
    <source>
        <dbReference type="PROSITE" id="PS50195"/>
    </source>
</evidence>
<evidence type="ECO:0000256" key="3">
    <source>
        <dbReference type="ARBA" id="ARBA00022728"/>
    </source>
</evidence>
<keyword evidence="4" id="KW-0677">Repeat</keyword>
<dbReference type="InterPro" id="IPR036871">
    <property type="entry name" value="PX_dom_sf"/>
</dbReference>
<evidence type="ECO:0000256" key="5">
    <source>
        <dbReference type="ARBA" id="ARBA00023187"/>
    </source>
</evidence>
<dbReference type="SMART" id="SM00312">
    <property type="entry name" value="PX"/>
    <property type="match status" value="1"/>
</dbReference>
<dbReference type="Proteomes" id="UP001303760">
    <property type="component" value="Unassembled WGS sequence"/>
</dbReference>
<dbReference type="InterPro" id="IPR022030">
    <property type="entry name" value="SF3A1_dom"/>
</dbReference>
<dbReference type="InterPro" id="IPR000061">
    <property type="entry name" value="Surp"/>
</dbReference>
<dbReference type="Pfam" id="PF01805">
    <property type="entry name" value="Surp"/>
    <property type="match status" value="2"/>
</dbReference>
<feature type="compositionally biased region" description="Low complexity" evidence="7">
    <location>
        <begin position="115"/>
        <end position="124"/>
    </location>
</feature>
<keyword evidence="5" id="KW-0508">mRNA splicing</keyword>
<dbReference type="GO" id="GO:0000381">
    <property type="term" value="P:regulation of alternative mRNA splicing, via spliceosome"/>
    <property type="evidence" value="ECO:0007669"/>
    <property type="project" value="TreeGrafter"/>
</dbReference>
<keyword evidence="3" id="KW-0747">Spliceosome</keyword>
<dbReference type="PANTHER" id="PTHR15316:SF1">
    <property type="entry name" value="SPLICING FACTOR 3A SUBUNIT 1"/>
    <property type="match status" value="1"/>
</dbReference>
<keyword evidence="6" id="KW-0539">Nucleus</keyword>
<dbReference type="GO" id="GO:0005686">
    <property type="term" value="C:U2 snRNP"/>
    <property type="evidence" value="ECO:0007669"/>
    <property type="project" value="TreeGrafter"/>
</dbReference>
<evidence type="ECO:0000256" key="4">
    <source>
        <dbReference type="ARBA" id="ARBA00022737"/>
    </source>
</evidence>
<dbReference type="Pfam" id="PF12230">
    <property type="entry name" value="PRP21_like_P"/>
    <property type="match status" value="1"/>
</dbReference>
<dbReference type="SUPFAM" id="SSF64268">
    <property type="entry name" value="PX domain"/>
    <property type="match status" value="1"/>
</dbReference>
<feature type="compositionally biased region" description="Pro residues" evidence="7">
    <location>
        <begin position="344"/>
        <end position="359"/>
    </location>
</feature>
<dbReference type="FunFam" id="1.10.10.790:FF:000001">
    <property type="entry name" value="Splicing factor 3a, subunit 1"/>
    <property type="match status" value="1"/>
</dbReference>
<accession>A0AAN7CC91</accession>
<evidence type="ECO:0000259" key="8">
    <source>
        <dbReference type="PROSITE" id="PS50128"/>
    </source>
</evidence>
<organism evidence="10 11">
    <name type="scientific">Achaetomium macrosporum</name>
    <dbReference type="NCBI Taxonomy" id="79813"/>
    <lineage>
        <taxon>Eukaryota</taxon>
        <taxon>Fungi</taxon>
        <taxon>Dikarya</taxon>
        <taxon>Ascomycota</taxon>
        <taxon>Pezizomycotina</taxon>
        <taxon>Sordariomycetes</taxon>
        <taxon>Sordariomycetidae</taxon>
        <taxon>Sordariales</taxon>
        <taxon>Chaetomiaceae</taxon>
        <taxon>Achaetomium</taxon>
    </lineage>
</organism>
<dbReference type="GO" id="GO:0003723">
    <property type="term" value="F:RNA binding"/>
    <property type="evidence" value="ECO:0007669"/>
    <property type="project" value="InterPro"/>
</dbReference>
<dbReference type="Gene3D" id="3.30.1520.10">
    <property type="entry name" value="Phox-like domain"/>
    <property type="match status" value="1"/>
</dbReference>
<reference evidence="10" key="2">
    <citation type="submission" date="2023-05" db="EMBL/GenBank/DDBJ databases">
        <authorList>
            <consortium name="Lawrence Berkeley National Laboratory"/>
            <person name="Steindorff A."/>
            <person name="Hensen N."/>
            <person name="Bonometti L."/>
            <person name="Westerberg I."/>
            <person name="Brannstrom I.O."/>
            <person name="Guillou S."/>
            <person name="Cros-Aarteil S."/>
            <person name="Calhoun S."/>
            <person name="Haridas S."/>
            <person name="Kuo A."/>
            <person name="Mondo S."/>
            <person name="Pangilinan J."/>
            <person name="Riley R."/>
            <person name="Labutti K."/>
            <person name="Andreopoulos B."/>
            <person name="Lipzen A."/>
            <person name="Chen C."/>
            <person name="Yanf M."/>
            <person name="Daum C."/>
            <person name="Ng V."/>
            <person name="Clum A."/>
            <person name="Ohm R."/>
            <person name="Martin F."/>
            <person name="Silar P."/>
            <person name="Natvig D."/>
            <person name="Lalanne C."/>
            <person name="Gautier V."/>
            <person name="Ament-Velasquez S.L."/>
            <person name="Kruys A."/>
            <person name="Hutchinson M.I."/>
            <person name="Powell A.J."/>
            <person name="Barry K."/>
            <person name="Miller A.N."/>
            <person name="Grigoriev I.V."/>
            <person name="Debuchy R."/>
            <person name="Gladieux P."/>
            <person name="Thoren M.H."/>
            <person name="Johannesson H."/>
        </authorList>
    </citation>
    <scope>NUCLEOTIDE SEQUENCE</scope>
    <source>
        <strain evidence="10">CBS 532.94</strain>
    </source>
</reference>
<dbReference type="PROSITE" id="PS50128">
    <property type="entry name" value="SURP"/>
    <property type="match status" value="2"/>
</dbReference>
<dbReference type="GO" id="GO:0071013">
    <property type="term" value="C:catalytic step 2 spliceosome"/>
    <property type="evidence" value="ECO:0007669"/>
    <property type="project" value="TreeGrafter"/>
</dbReference>
<dbReference type="SMART" id="SM00648">
    <property type="entry name" value="SWAP"/>
    <property type="match status" value="2"/>
</dbReference>
<dbReference type="SUPFAM" id="SSF109905">
    <property type="entry name" value="Surp module (SWAP domain)"/>
    <property type="match status" value="2"/>
</dbReference>
<feature type="region of interest" description="Disordered" evidence="7">
    <location>
        <begin position="551"/>
        <end position="602"/>
    </location>
</feature>
<dbReference type="Pfam" id="PF00787">
    <property type="entry name" value="PX"/>
    <property type="match status" value="1"/>
</dbReference>
<proteinExistence type="predicted"/>
<keyword evidence="2" id="KW-0507">mRNA processing</keyword>
<dbReference type="InterPro" id="IPR045146">
    <property type="entry name" value="SF3A1"/>
</dbReference>
<dbReference type="Gene3D" id="1.10.10.790">
    <property type="entry name" value="Surp module"/>
    <property type="match status" value="2"/>
</dbReference>
<evidence type="ECO:0000313" key="11">
    <source>
        <dbReference type="Proteomes" id="UP001303760"/>
    </source>
</evidence>
<feature type="compositionally biased region" description="Basic and acidic residues" evidence="7">
    <location>
        <begin position="551"/>
        <end position="562"/>
    </location>
</feature>
<dbReference type="GO" id="GO:0032266">
    <property type="term" value="F:phosphatidylinositol-3-phosphate binding"/>
    <property type="evidence" value="ECO:0007669"/>
    <property type="project" value="InterPro"/>
</dbReference>
<dbReference type="GO" id="GO:0071004">
    <property type="term" value="C:U2-type prespliceosome"/>
    <property type="evidence" value="ECO:0007669"/>
    <property type="project" value="TreeGrafter"/>
</dbReference>
<gene>
    <name evidence="10" type="ORF">C8A03DRAFT_43245</name>
</gene>
<evidence type="ECO:0000256" key="6">
    <source>
        <dbReference type="ARBA" id="ARBA00023242"/>
    </source>
</evidence>
<dbReference type="GO" id="GO:0045292">
    <property type="term" value="P:mRNA cis splicing, via spliceosome"/>
    <property type="evidence" value="ECO:0007669"/>
    <property type="project" value="InterPro"/>
</dbReference>
<comment type="caution">
    <text evidence="10">The sequence shown here is derived from an EMBL/GenBank/DDBJ whole genome shotgun (WGS) entry which is preliminary data.</text>
</comment>
<dbReference type="AlphaFoldDB" id="A0AAN7CC91"/>
<sequence length="732" mass="82484">MEHLRMAEEPRDQTTETFWTKLAAAAAALENLKPPPGIIIPPPGEIREAIEKTAGYVMRGGVGLEQRIRDNHGTNPKFSFLMSSSDPYNAYYEWRKQEIKSGRGTALSAGRVGEAAAAPAQAKPAGPPKPPDFQFSARMPRMSQKDLEIVRLTALFVAKNGRPFMTQLAQREASNPQFQFLIPNHTFHNFFQSMVDQYSILLRESGVNGEGTKAQQERVDQLRQNVIDKYKLLVRAKQRAAYAKWQEAEKAKQEEEEAKKKLEFASIDWNDFVVVETIVFTEADEQANLPPPTTLNDLQYASLEERNKVSVSSSLRIEEAFPFEDTTYNAHPPQMYGAQAPAVQQPPPAPAYPATNTPPPQTYGAPVPLAARTRPAEEEAAETQRIREMEDERARMQQAQAEARGGAAPMKIKENYVPRAAQKAANKFGTQTAMCPNCKQQIPLNEMDEHMRIELLDPRWKEQKAKAEARYATTNLSTVDVANNLKRLASQRSDVFDTTTGQAISEEELARRKKVALHAFDGNPDGKSQAHINHLQTFNLDEQIRAIHQKFADKNRSQKRDSSPLTRFTGPPRTSSRLRCAEPSSCLSPPPPNYPSPSVHSQSDVLTPRLFCAPKQVRDPQTHGIGRHMYTDYEIVCRTNIPAFKLRQSSVRRRYSDFEYFRDILERESARVTIPPLPGKVFTNRFSDDVIEGRRAGLEKFLKIVVGHPLLQTGSKVLAAFVQDPNWDRNAW</sequence>
<evidence type="ECO:0000256" key="1">
    <source>
        <dbReference type="ARBA" id="ARBA00004123"/>
    </source>
</evidence>
<keyword evidence="11" id="KW-1185">Reference proteome</keyword>
<dbReference type="InterPro" id="IPR035967">
    <property type="entry name" value="SWAP/Surp_sf"/>
</dbReference>
<feature type="region of interest" description="Disordered" evidence="7">
    <location>
        <begin position="337"/>
        <end position="359"/>
    </location>
</feature>
<dbReference type="InterPro" id="IPR001683">
    <property type="entry name" value="PX_dom"/>
</dbReference>